<organism evidence="13 14">
    <name type="scientific">Talaromyces marneffei (strain ATCC 18224 / CBS 334.59 / QM 7333)</name>
    <name type="common">Penicillium marneffei</name>
    <dbReference type="NCBI Taxonomy" id="441960"/>
    <lineage>
        <taxon>Eukaryota</taxon>
        <taxon>Fungi</taxon>
        <taxon>Dikarya</taxon>
        <taxon>Ascomycota</taxon>
        <taxon>Pezizomycotina</taxon>
        <taxon>Eurotiomycetes</taxon>
        <taxon>Eurotiomycetidae</taxon>
        <taxon>Eurotiales</taxon>
        <taxon>Trichocomaceae</taxon>
        <taxon>Talaromyces</taxon>
        <taxon>Talaromyces sect. Talaromyces</taxon>
    </lineage>
</organism>
<dbReference type="InterPro" id="IPR011009">
    <property type="entry name" value="Kinase-like_dom_sf"/>
</dbReference>
<comment type="function">
    <text evidence="1">Component of the EKC/KEOPS complex that is required for the formation of a threonylcarbamoyl group on adenosine at position 37 (t(6)A37) in tRNAs that read codons beginning with adenine. The complex is probably involved in the transfer of the threonylcarbamoyl moiety of threonylcarbamoyl-AMP (TC-AMP) to the N6 group of A37. BUD32 has ATPase activity in the context of the EKC/KEOPS complex and likely plays a supporting role to the catalytic subunit KAE1. The EKC/KEOPS complex also promotes both telomere uncapping and telomere elongation. The complex is required for efficient recruitment of transcriptional coactivators.</text>
</comment>
<evidence type="ECO:0000256" key="1">
    <source>
        <dbReference type="ARBA" id="ARBA00003747"/>
    </source>
</evidence>
<gene>
    <name evidence="13" type="ORF">PMAA_102540</name>
</gene>
<dbReference type="Gene3D" id="1.10.510.10">
    <property type="entry name" value="Transferase(Phosphotransferase) domain 1"/>
    <property type="match status" value="1"/>
</dbReference>
<dbReference type="Pfam" id="PF00069">
    <property type="entry name" value="Pkinase"/>
    <property type="match status" value="1"/>
</dbReference>
<sequence length="263" mass="29943">MHSPTAFGPLRDLSIVTLNNLFASGYQLWENGKLCACRATPCEDIITREATVYEVLGQHPQILRFFGREEVSPNVHSLRLELAPLGNIRQYIEEHHDEPPPEDIRLQMALETSLGLNYLHSKGVRHSDLSCRNIFLFPDYRVKIGDFGGSVLEGSDFAEIVSEEISYELPRRGRDFQERPVMKREIFALGSAIYEIMAWKKPFSGSSDDEVEASYDREVFPCLRGILIATVIQDCWDERYENTGQVIESLKLALERTTAKKSS</sequence>
<evidence type="ECO:0000256" key="8">
    <source>
        <dbReference type="ARBA" id="ARBA00030980"/>
    </source>
</evidence>
<dbReference type="EC" id="2.7.11.1" evidence="4"/>
<proteinExistence type="predicted"/>
<dbReference type="EMBL" id="DS995908">
    <property type="protein sequence ID" value="EEA18477.1"/>
    <property type="molecule type" value="Genomic_DNA"/>
</dbReference>
<dbReference type="PANTHER" id="PTHR23257">
    <property type="entry name" value="SERINE-THREONINE PROTEIN KINASE"/>
    <property type="match status" value="1"/>
</dbReference>
<evidence type="ECO:0000256" key="7">
    <source>
        <dbReference type="ARBA" id="ARBA00022895"/>
    </source>
</evidence>
<dbReference type="Proteomes" id="UP000001294">
    <property type="component" value="Unassembled WGS sequence"/>
</dbReference>
<dbReference type="PROSITE" id="PS50011">
    <property type="entry name" value="PROTEIN_KINASE_DOM"/>
    <property type="match status" value="1"/>
</dbReference>
<dbReference type="VEuPathDB" id="FungiDB:PMAA_102540"/>
<dbReference type="GO" id="GO:0005737">
    <property type="term" value="C:cytoplasm"/>
    <property type="evidence" value="ECO:0007669"/>
    <property type="project" value="TreeGrafter"/>
</dbReference>
<accession>B6QWK5</accession>
<comment type="catalytic activity">
    <reaction evidence="10">
        <text>L-threonyl-[protein] + ATP = O-phospho-L-threonyl-[protein] + ADP + H(+)</text>
        <dbReference type="Rhea" id="RHEA:46608"/>
        <dbReference type="Rhea" id="RHEA-COMP:11060"/>
        <dbReference type="Rhea" id="RHEA-COMP:11605"/>
        <dbReference type="ChEBI" id="CHEBI:15378"/>
        <dbReference type="ChEBI" id="CHEBI:30013"/>
        <dbReference type="ChEBI" id="CHEBI:30616"/>
        <dbReference type="ChEBI" id="CHEBI:61977"/>
        <dbReference type="ChEBI" id="CHEBI:456216"/>
        <dbReference type="EC" id="2.7.11.1"/>
    </reaction>
</comment>
<dbReference type="GO" id="GO:0000781">
    <property type="term" value="C:chromosome, telomeric region"/>
    <property type="evidence" value="ECO:0007669"/>
    <property type="project" value="UniProtKB-SubCell"/>
</dbReference>
<name>B6QWK5_TALMQ</name>
<dbReference type="PROSITE" id="PS00109">
    <property type="entry name" value="PROTEIN_KINASE_TYR"/>
    <property type="match status" value="1"/>
</dbReference>
<protein>
    <recommendedName>
        <fullName evidence="6">EKC/KEOPS complex subunit BUD32</fullName>
        <ecNumber evidence="4">2.7.11.1</ecNumber>
    </recommendedName>
    <alternativeName>
        <fullName evidence="8 9">Atypical Serine/threonine protein kinase BUD32</fullName>
    </alternativeName>
    <alternativeName>
        <fullName evidence="5">EKC/KEOPS complex subunit bud32</fullName>
    </alternativeName>
</protein>
<dbReference type="STRING" id="441960.B6QWK5"/>
<evidence type="ECO:0000259" key="12">
    <source>
        <dbReference type="PROSITE" id="PS50011"/>
    </source>
</evidence>
<dbReference type="OrthoDB" id="1668230at2759"/>
<feature type="domain" description="Protein kinase" evidence="12">
    <location>
        <begin position="1"/>
        <end position="263"/>
    </location>
</feature>
<comment type="subunit">
    <text evidence="3">Component of the EKC/KEOPS complex composed of at least BUD32, CGI121, GON7, KAE1 and PCC1; the whole complex dimerizes.</text>
</comment>
<reference evidence="14" key="1">
    <citation type="journal article" date="2015" name="Genome Announc.">
        <title>Genome sequence of the AIDS-associated pathogen Penicillium marneffei (ATCC18224) and its near taxonomic relative Talaromyces stipitatus (ATCC10500).</title>
        <authorList>
            <person name="Nierman W.C."/>
            <person name="Fedorova-Abrams N.D."/>
            <person name="Andrianopoulos A."/>
        </authorList>
    </citation>
    <scope>NUCLEOTIDE SEQUENCE [LARGE SCALE GENOMIC DNA]</scope>
    <source>
        <strain evidence="14">ATCC 18224 / CBS 334.59 / QM 7333</strain>
    </source>
</reference>
<evidence type="ECO:0000256" key="10">
    <source>
        <dbReference type="ARBA" id="ARBA00047899"/>
    </source>
</evidence>
<evidence type="ECO:0000256" key="11">
    <source>
        <dbReference type="ARBA" id="ARBA00048679"/>
    </source>
</evidence>
<dbReference type="InterPro" id="IPR008266">
    <property type="entry name" value="Tyr_kinase_AS"/>
</dbReference>
<evidence type="ECO:0000313" key="14">
    <source>
        <dbReference type="Proteomes" id="UP000001294"/>
    </source>
</evidence>
<keyword evidence="7" id="KW-0779">Telomere</keyword>
<comment type="catalytic activity">
    <reaction evidence="11">
        <text>L-seryl-[protein] + ATP = O-phospho-L-seryl-[protein] + ADP + H(+)</text>
        <dbReference type="Rhea" id="RHEA:17989"/>
        <dbReference type="Rhea" id="RHEA-COMP:9863"/>
        <dbReference type="Rhea" id="RHEA-COMP:11604"/>
        <dbReference type="ChEBI" id="CHEBI:15378"/>
        <dbReference type="ChEBI" id="CHEBI:29999"/>
        <dbReference type="ChEBI" id="CHEBI:30616"/>
        <dbReference type="ChEBI" id="CHEBI:83421"/>
        <dbReference type="ChEBI" id="CHEBI:456216"/>
        <dbReference type="EC" id="2.7.11.1"/>
    </reaction>
</comment>
<evidence type="ECO:0000256" key="5">
    <source>
        <dbReference type="ARBA" id="ARBA00013948"/>
    </source>
</evidence>
<evidence type="ECO:0000256" key="6">
    <source>
        <dbReference type="ARBA" id="ARBA00019973"/>
    </source>
</evidence>
<dbReference type="GO" id="GO:0005524">
    <property type="term" value="F:ATP binding"/>
    <property type="evidence" value="ECO:0007669"/>
    <property type="project" value="InterPro"/>
</dbReference>
<dbReference type="GO" id="GO:0004674">
    <property type="term" value="F:protein serine/threonine kinase activity"/>
    <property type="evidence" value="ECO:0007669"/>
    <property type="project" value="UniProtKB-EC"/>
</dbReference>
<keyword evidence="7" id="KW-0158">Chromosome</keyword>
<evidence type="ECO:0000256" key="2">
    <source>
        <dbReference type="ARBA" id="ARBA00004574"/>
    </source>
</evidence>
<dbReference type="PANTHER" id="PTHR23257:SF963">
    <property type="entry name" value="AT08303P"/>
    <property type="match status" value="1"/>
</dbReference>
<dbReference type="SUPFAM" id="SSF56112">
    <property type="entry name" value="Protein kinase-like (PK-like)"/>
    <property type="match status" value="1"/>
</dbReference>
<dbReference type="HOGENOM" id="CLU_000288_31_5_1"/>
<dbReference type="AlphaFoldDB" id="B6QWK5"/>
<evidence type="ECO:0000313" key="13">
    <source>
        <dbReference type="EMBL" id="EEA18477.1"/>
    </source>
</evidence>
<evidence type="ECO:0000256" key="3">
    <source>
        <dbReference type="ARBA" id="ARBA00011534"/>
    </source>
</evidence>
<keyword evidence="14" id="KW-1185">Reference proteome</keyword>
<dbReference type="InterPro" id="IPR000719">
    <property type="entry name" value="Prot_kinase_dom"/>
</dbReference>
<dbReference type="PhylomeDB" id="B6QWK5"/>
<dbReference type="InterPro" id="IPR050167">
    <property type="entry name" value="Ser_Thr_protein_kinase"/>
</dbReference>
<comment type="subcellular location">
    <subcellularLocation>
        <location evidence="2">Chromosome</location>
        <location evidence="2">Telomere</location>
    </subcellularLocation>
</comment>
<dbReference type="GO" id="GO:0007165">
    <property type="term" value="P:signal transduction"/>
    <property type="evidence" value="ECO:0007669"/>
    <property type="project" value="TreeGrafter"/>
</dbReference>
<evidence type="ECO:0000256" key="4">
    <source>
        <dbReference type="ARBA" id="ARBA00012513"/>
    </source>
</evidence>
<evidence type="ECO:0000256" key="9">
    <source>
        <dbReference type="ARBA" id="ARBA00033194"/>
    </source>
</evidence>